<feature type="transmembrane region" description="Helical" evidence="1">
    <location>
        <begin position="83"/>
        <end position="106"/>
    </location>
</feature>
<evidence type="ECO:0000313" key="3">
    <source>
        <dbReference type="Proteomes" id="UP001336835"/>
    </source>
</evidence>
<proteinExistence type="predicted"/>
<keyword evidence="1" id="KW-0472">Membrane</keyword>
<comment type="caution">
    <text evidence="2">The sequence shown here is derived from an EMBL/GenBank/DDBJ whole genome shotgun (WGS) entry which is preliminary data.</text>
</comment>
<organism evidence="2 3">
    <name type="scientific">Pedobacter albus</name>
    <dbReference type="NCBI Taxonomy" id="3113905"/>
    <lineage>
        <taxon>Bacteria</taxon>
        <taxon>Pseudomonadati</taxon>
        <taxon>Bacteroidota</taxon>
        <taxon>Sphingobacteriia</taxon>
        <taxon>Sphingobacteriales</taxon>
        <taxon>Sphingobacteriaceae</taxon>
        <taxon>Pedobacter</taxon>
    </lineage>
</organism>
<accession>A0ABU7I356</accession>
<evidence type="ECO:0000256" key="1">
    <source>
        <dbReference type="SAM" id="Phobius"/>
    </source>
</evidence>
<keyword evidence="3" id="KW-1185">Reference proteome</keyword>
<feature type="transmembrane region" description="Helical" evidence="1">
    <location>
        <begin position="112"/>
        <end position="133"/>
    </location>
</feature>
<reference evidence="2 3" key="1">
    <citation type="submission" date="2024-01" db="EMBL/GenBank/DDBJ databases">
        <title>Pedobacter sp. nov., isolated from fresh soil.</title>
        <authorList>
            <person name="Le N.T.T."/>
        </authorList>
    </citation>
    <scope>NUCLEOTIDE SEQUENCE [LARGE SCALE GENOMIC DNA]</scope>
    <source>
        <strain evidence="2 3">KR3-3</strain>
    </source>
</reference>
<feature type="transmembrane region" description="Helical" evidence="1">
    <location>
        <begin position="7"/>
        <end position="29"/>
    </location>
</feature>
<keyword evidence="1" id="KW-0812">Transmembrane</keyword>
<dbReference type="EMBL" id="JAZDQT010000001">
    <property type="protein sequence ID" value="MEE1943689.1"/>
    <property type="molecule type" value="Genomic_DNA"/>
</dbReference>
<dbReference type="RefSeq" id="WP_330106093.1">
    <property type="nucleotide sequence ID" value="NZ_JAZDQT010000001.1"/>
</dbReference>
<keyword evidence="1" id="KW-1133">Transmembrane helix</keyword>
<dbReference type="Proteomes" id="UP001336835">
    <property type="component" value="Unassembled WGS sequence"/>
</dbReference>
<feature type="transmembrane region" description="Helical" evidence="1">
    <location>
        <begin position="44"/>
        <end position="71"/>
    </location>
</feature>
<name>A0ABU7I356_9SPHI</name>
<evidence type="ECO:0000313" key="2">
    <source>
        <dbReference type="EMBL" id="MEE1943689.1"/>
    </source>
</evidence>
<gene>
    <name evidence="2" type="ORF">VRU48_01130</name>
</gene>
<protein>
    <submittedName>
        <fullName evidence="2">Uncharacterized protein</fullName>
    </submittedName>
</protein>
<sequence>MKNLLYSLAMFVFITIEFYLLLKLGFWLFKKVDAYQPAISQSLYYFLFFIANLLAIFIINDLLVFIVTTLIRKISKISPDRKYAVWFTRIYSIVFCVIAIFQLVYATESMRTILACITMSIVLMRAVYVNIVATNESLLVNLFVAGSDLDEKQFRAEMKAVMKPKKSKEDEIITSIKKRIDELNRAGDKDEGF</sequence>